<dbReference type="SMART" id="SM00345">
    <property type="entry name" value="HTH_GNTR"/>
    <property type="match status" value="1"/>
</dbReference>
<dbReference type="InterPro" id="IPR008920">
    <property type="entry name" value="TF_FadR/GntR_C"/>
</dbReference>
<dbReference type="PANTHER" id="PTHR43537:SF44">
    <property type="entry name" value="GNTR FAMILY REGULATORY PROTEIN"/>
    <property type="match status" value="1"/>
</dbReference>
<evidence type="ECO:0000259" key="4">
    <source>
        <dbReference type="PROSITE" id="PS50949"/>
    </source>
</evidence>
<evidence type="ECO:0000313" key="5">
    <source>
        <dbReference type="EMBL" id="EMR00273.1"/>
    </source>
</evidence>
<dbReference type="Gene3D" id="1.20.120.530">
    <property type="entry name" value="GntR ligand-binding domain-like"/>
    <property type="match status" value="1"/>
</dbReference>
<feature type="domain" description="HTH gntR-type" evidence="4">
    <location>
        <begin position="34"/>
        <end position="102"/>
    </location>
</feature>
<accession>M7MV19</accession>
<protein>
    <submittedName>
        <fullName evidence="5">GntR family transcriptional regulator</fullName>
    </submittedName>
</protein>
<organism evidence="5 6">
    <name type="scientific">Paeniglutamicibacter gangotriensis Lz1y</name>
    <dbReference type="NCBI Taxonomy" id="1276920"/>
    <lineage>
        <taxon>Bacteria</taxon>
        <taxon>Bacillati</taxon>
        <taxon>Actinomycetota</taxon>
        <taxon>Actinomycetes</taxon>
        <taxon>Micrococcales</taxon>
        <taxon>Micrococcaceae</taxon>
        <taxon>Paeniglutamicibacter</taxon>
    </lineage>
</organism>
<name>M7MV19_9MICC</name>
<dbReference type="PROSITE" id="PS50949">
    <property type="entry name" value="HTH_GNTR"/>
    <property type="match status" value="1"/>
</dbReference>
<dbReference type="Pfam" id="PF07729">
    <property type="entry name" value="FCD"/>
    <property type="match status" value="1"/>
</dbReference>
<sequence>MTSCCLTAICEGWHSQGMSLSDSRSAGPQPIVRVSAAEAVFSAIRDAIETGELPVGGKLSPETVLATQYAVSRSVIREALRSCAALGLTETHTGKGTFVIATHTARDRVLGTFSARSLMEARPHIEIPAAQFAATRATTEQLNQLRGIIDAMEVEDDPEMWVTLDAGFHALIATASGNGVFERVVNDIREAMVNQSETINLITGRQHPSHTEHREILAAIEAGDGPAAGHAMAAHLAAVDEALTQILGAETA</sequence>
<dbReference type="SUPFAM" id="SSF46785">
    <property type="entry name" value="Winged helix' DNA-binding domain"/>
    <property type="match status" value="1"/>
</dbReference>
<dbReference type="eggNOG" id="COG2186">
    <property type="taxonomic scope" value="Bacteria"/>
</dbReference>
<dbReference type="Gene3D" id="1.10.10.10">
    <property type="entry name" value="Winged helix-like DNA-binding domain superfamily/Winged helix DNA-binding domain"/>
    <property type="match status" value="1"/>
</dbReference>
<gene>
    <name evidence="5" type="ORF">ADIAG_00280</name>
</gene>
<evidence type="ECO:0000256" key="2">
    <source>
        <dbReference type="ARBA" id="ARBA00023125"/>
    </source>
</evidence>
<dbReference type="Pfam" id="PF00392">
    <property type="entry name" value="GntR"/>
    <property type="match status" value="1"/>
</dbReference>
<dbReference type="InterPro" id="IPR011711">
    <property type="entry name" value="GntR_C"/>
</dbReference>
<dbReference type="Proteomes" id="UP000012015">
    <property type="component" value="Unassembled WGS sequence"/>
</dbReference>
<dbReference type="InterPro" id="IPR036390">
    <property type="entry name" value="WH_DNA-bd_sf"/>
</dbReference>
<keyword evidence="1" id="KW-0805">Transcription regulation</keyword>
<dbReference type="InterPro" id="IPR000524">
    <property type="entry name" value="Tscrpt_reg_HTH_GntR"/>
</dbReference>
<dbReference type="InterPro" id="IPR036388">
    <property type="entry name" value="WH-like_DNA-bd_sf"/>
</dbReference>
<dbReference type="PANTHER" id="PTHR43537">
    <property type="entry name" value="TRANSCRIPTIONAL REGULATOR, GNTR FAMILY"/>
    <property type="match status" value="1"/>
</dbReference>
<dbReference type="CDD" id="cd07377">
    <property type="entry name" value="WHTH_GntR"/>
    <property type="match status" value="1"/>
</dbReference>
<reference evidence="5 6" key="1">
    <citation type="journal article" date="2013" name="Genome Announc.">
        <title>Draft Genome Sequence of Arthrobacter gangotriensis Strain Lz1yT, Isolated from a Penguin Rookery Soil Sample Collected in Antarctica, near the Indian Station Dakshin Gangotri.</title>
        <authorList>
            <person name="Shivaji S."/>
            <person name="Ara S."/>
            <person name="Bandi S."/>
            <person name="Singh A."/>
            <person name="Kumar Pinnaka A."/>
        </authorList>
    </citation>
    <scope>NUCLEOTIDE SEQUENCE [LARGE SCALE GENOMIC DNA]</scope>
    <source>
        <strain evidence="5 6">Lz1y</strain>
    </source>
</reference>
<dbReference type="EMBL" id="AOCK01000001">
    <property type="protein sequence ID" value="EMR00273.1"/>
    <property type="molecule type" value="Genomic_DNA"/>
</dbReference>
<dbReference type="GO" id="GO:0003677">
    <property type="term" value="F:DNA binding"/>
    <property type="evidence" value="ECO:0007669"/>
    <property type="project" value="UniProtKB-KW"/>
</dbReference>
<keyword evidence="6" id="KW-1185">Reference proteome</keyword>
<dbReference type="SMART" id="SM00895">
    <property type="entry name" value="FCD"/>
    <property type="match status" value="1"/>
</dbReference>
<comment type="caution">
    <text evidence="5">The sequence shown here is derived from an EMBL/GenBank/DDBJ whole genome shotgun (WGS) entry which is preliminary data.</text>
</comment>
<dbReference type="GO" id="GO:0003700">
    <property type="term" value="F:DNA-binding transcription factor activity"/>
    <property type="evidence" value="ECO:0007669"/>
    <property type="project" value="InterPro"/>
</dbReference>
<proteinExistence type="predicted"/>
<evidence type="ECO:0000256" key="1">
    <source>
        <dbReference type="ARBA" id="ARBA00023015"/>
    </source>
</evidence>
<dbReference type="SUPFAM" id="SSF48008">
    <property type="entry name" value="GntR ligand-binding domain-like"/>
    <property type="match status" value="1"/>
</dbReference>
<dbReference type="PATRIC" id="fig|1276920.7.peg.275"/>
<keyword evidence="3" id="KW-0804">Transcription</keyword>
<keyword evidence="2" id="KW-0238">DNA-binding</keyword>
<dbReference type="AlphaFoldDB" id="M7MV19"/>
<evidence type="ECO:0000256" key="3">
    <source>
        <dbReference type="ARBA" id="ARBA00023163"/>
    </source>
</evidence>
<dbReference type="STRING" id="1276920.ADIAG_00280"/>
<evidence type="ECO:0000313" key="6">
    <source>
        <dbReference type="Proteomes" id="UP000012015"/>
    </source>
</evidence>